<dbReference type="RefSeq" id="XP_060539032.1">
    <property type="nucleotide sequence ID" value="XM_060683049.1"/>
</dbReference>
<protein>
    <submittedName>
        <fullName evidence="4">Uncharacterized protein LOC132709450</fullName>
    </submittedName>
</protein>
<dbReference type="GeneID" id="132709450"/>
<keyword evidence="2" id="KW-0812">Transmembrane</keyword>
<organism evidence="3 4">
    <name type="scientific">Pantherophis guttatus</name>
    <name type="common">Corn snake</name>
    <name type="synonym">Elaphe guttata</name>
    <dbReference type="NCBI Taxonomy" id="94885"/>
    <lineage>
        <taxon>Eukaryota</taxon>
        <taxon>Metazoa</taxon>
        <taxon>Chordata</taxon>
        <taxon>Craniata</taxon>
        <taxon>Vertebrata</taxon>
        <taxon>Euteleostomi</taxon>
        <taxon>Lepidosauria</taxon>
        <taxon>Squamata</taxon>
        <taxon>Bifurcata</taxon>
        <taxon>Unidentata</taxon>
        <taxon>Episquamata</taxon>
        <taxon>Toxicofera</taxon>
        <taxon>Serpentes</taxon>
        <taxon>Colubroidea</taxon>
        <taxon>Colubridae</taxon>
        <taxon>Colubrinae</taxon>
        <taxon>Pantherophis</taxon>
    </lineage>
</organism>
<evidence type="ECO:0000313" key="3">
    <source>
        <dbReference type="Proteomes" id="UP001652622"/>
    </source>
</evidence>
<evidence type="ECO:0000256" key="2">
    <source>
        <dbReference type="SAM" id="Phobius"/>
    </source>
</evidence>
<gene>
    <name evidence="4" type="primary">LOC132709450</name>
</gene>
<sequence>MTKWTIFLAAYNYQLIHRPGKDIGSADALSQCPLPDLIEDPAPIAPILLIEDSIDIPMTATDIAALDPVVSGLPPCLYTSGIMCGPRGWSYYTQEEGQRGRYWACAKLIPRWSPSGEVPVVGAPRPRPRPVGGRLDPPPVGPKVPPEGGHHCWMAGSPAKKGRRAVISLDGPSSFDCESRLESCSLPASVSSMAVAFVASFSAIFLVYIWNHVWTSWLELLYPGGGAKRPPWKNEGGRAGSQHFNLHLL</sequence>
<keyword evidence="3" id="KW-1185">Reference proteome</keyword>
<keyword evidence="2" id="KW-1133">Transmembrane helix</keyword>
<name>A0ABM3YSE1_PANGU</name>
<feature type="compositionally biased region" description="Low complexity" evidence="1">
    <location>
        <begin position="120"/>
        <end position="135"/>
    </location>
</feature>
<evidence type="ECO:0000256" key="1">
    <source>
        <dbReference type="SAM" id="MobiDB-lite"/>
    </source>
</evidence>
<keyword evidence="2" id="KW-0472">Membrane</keyword>
<proteinExistence type="predicted"/>
<evidence type="ECO:0000313" key="4">
    <source>
        <dbReference type="RefSeq" id="XP_060539032.1"/>
    </source>
</evidence>
<reference evidence="4" key="1">
    <citation type="submission" date="2025-08" db="UniProtKB">
        <authorList>
            <consortium name="RefSeq"/>
        </authorList>
    </citation>
    <scope>IDENTIFICATION</scope>
    <source>
        <tissue evidence="4">Blood</tissue>
    </source>
</reference>
<dbReference type="Proteomes" id="UP001652622">
    <property type="component" value="Unplaced"/>
</dbReference>
<feature type="region of interest" description="Disordered" evidence="1">
    <location>
        <begin position="120"/>
        <end position="139"/>
    </location>
</feature>
<feature type="transmembrane region" description="Helical" evidence="2">
    <location>
        <begin position="190"/>
        <end position="210"/>
    </location>
</feature>
<accession>A0ABM3YSE1</accession>